<reference evidence="1 2" key="1">
    <citation type="submission" date="2021-06" db="EMBL/GenBank/DDBJ databases">
        <title>Caerostris darwini draft genome.</title>
        <authorList>
            <person name="Kono N."/>
            <person name="Arakawa K."/>
        </authorList>
    </citation>
    <scope>NUCLEOTIDE SEQUENCE [LARGE SCALE GENOMIC DNA]</scope>
</reference>
<gene>
    <name evidence="1" type="ORF">CDAR_128141</name>
</gene>
<keyword evidence="2" id="KW-1185">Reference proteome</keyword>
<evidence type="ECO:0000313" key="2">
    <source>
        <dbReference type="Proteomes" id="UP001054837"/>
    </source>
</evidence>
<accession>A0AAV4VAU7</accession>
<name>A0AAV4VAU7_9ARAC</name>
<dbReference type="Proteomes" id="UP001054837">
    <property type="component" value="Unassembled WGS sequence"/>
</dbReference>
<sequence>MPLTTLNDTKTSEGARSSCRDIPPLQTKRIVIDDISPPPSQYRISHTEMEPNPKIDIKWSSKTDRTPHRLRQQAITSISLPRNAFHPLMPKDNPPPFSIHLDPSSNTQNLLKPAKFLSIKLELELYLSLDSKWAPDSTPPLPHTVIVWSPPAPIPEEKRGADGADRGSLRCLRNWRLIKD</sequence>
<comment type="caution">
    <text evidence="1">The sequence shown here is derived from an EMBL/GenBank/DDBJ whole genome shotgun (WGS) entry which is preliminary data.</text>
</comment>
<evidence type="ECO:0000313" key="1">
    <source>
        <dbReference type="EMBL" id="GIY67153.1"/>
    </source>
</evidence>
<proteinExistence type="predicted"/>
<protein>
    <submittedName>
        <fullName evidence="1">Uncharacterized protein</fullName>
    </submittedName>
</protein>
<dbReference type="AlphaFoldDB" id="A0AAV4VAU7"/>
<organism evidence="1 2">
    <name type="scientific">Caerostris darwini</name>
    <dbReference type="NCBI Taxonomy" id="1538125"/>
    <lineage>
        <taxon>Eukaryota</taxon>
        <taxon>Metazoa</taxon>
        <taxon>Ecdysozoa</taxon>
        <taxon>Arthropoda</taxon>
        <taxon>Chelicerata</taxon>
        <taxon>Arachnida</taxon>
        <taxon>Araneae</taxon>
        <taxon>Araneomorphae</taxon>
        <taxon>Entelegynae</taxon>
        <taxon>Araneoidea</taxon>
        <taxon>Araneidae</taxon>
        <taxon>Caerostris</taxon>
    </lineage>
</organism>
<dbReference type="EMBL" id="BPLQ01012699">
    <property type="protein sequence ID" value="GIY67153.1"/>
    <property type="molecule type" value="Genomic_DNA"/>
</dbReference>